<dbReference type="Pfam" id="PF00528">
    <property type="entry name" value="BPD_transp_1"/>
    <property type="match status" value="1"/>
</dbReference>
<gene>
    <name evidence="12" type="ORF">CDN99_14105</name>
</gene>
<comment type="similarity">
    <text evidence="7">In the N-terminal section; belongs to the binding-protein-dependent transport system permease family.</text>
</comment>
<dbReference type="PANTHER" id="PTHR30177:SF4">
    <property type="entry name" value="OSMOPROTECTANT IMPORT PERMEASE PROTEIN OSMW"/>
    <property type="match status" value="1"/>
</dbReference>
<feature type="domain" description="ABC transmembrane type-1" evidence="11">
    <location>
        <begin position="339"/>
        <end position="519"/>
    </location>
</feature>
<feature type="compositionally biased region" description="Low complexity" evidence="9">
    <location>
        <begin position="295"/>
        <end position="322"/>
    </location>
</feature>
<dbReference type="RefSeq" id="WP_088385562.1">
    <property type="nucleotide sequence ID" value="NZ_NIOF01000005.1"/>
</dbReference>
<keyword evidence="10" id="KW-0732">Signal</keyword>
<protein>
    <submittedName>
        <fullName evidence="12">Amino acid ABC transporter permease</fullName>
    </submittedName>
</protein>
<comment type="caution">
    <text evidence="12">The sequence shown here is derived from an EMBL/GenBank/DDBJ whole genome shotgun (WGS) entry which is preliminary data.</text>
</comment>
<dbReference type="InterPro" id="IPR041894">
    <property type="entry name" value="PBP2_ProX-like"/>
</dbReference>
<reference evidence="12 13" key="1">
    <citation type="journal article" date="2008" name="Int. J. Syst. Evol. Microbiol.">
        <title>Description of Roseateles aquatilis sp. nov. and Roseateles terrae sp. nov., in the class Betaproteobacteria, and emended description of the genus Roseateles.</title>
        <authorList>
            <person name="Gomila M."/>
            <person name="Bowien B."/>
            <person name="Falsen E."/>
            <person name="Moore E.R."/>
            <person name="Lalucat J."/>
        </authorList>
    </citation>
    <scope>NUCLEOTIDE SEQUENCE [LARGE SCALE GENOMIC DNA]</scope>
    <source>
        <strain evidence="12 13">CCUG 48205</strain>
    </source>
</reference>
<organism evidence="12 13">
    <name type="scientific">Roseateles aquatilis</name>
    <dbReference type="NCBI Taxonomy" id="431061"/>
    <lineage>
        <taxon>Bacteria</taxon>
        <taxon>Pseudomonadati</taxon>
        <taxon>Pseudomonadota</taxon>
        <taxon>Betaproteobacteria</taxon>
        <taxon>Burkholderiales</taxon>
        <taxon>Sphaerotilaceae</taxon>
        <taxon>Roseateles</taxon>
    </lineage>
</organism>
<dbReference type="EMBL" id="NIOF01000005">
    <property type="protein sequence ID" value="OWQ90551.1"/>
    <property type="molecule type" value="Genomic_DNA"/>
</dbReference>
<evidence type="ECO:0000256" key="1">
    <source>
        <dbReference type="ARBA" id="ARBA00004651"/>
    </source>
</evidence>
<evidence type="ECO:0000256" key="7">
    <source>
        <dbReference type="ARBA" id="ARBA00035652"/>
    </source>
</evidence>
<dbReference type="Gene3D" id="3.40.190.10">
    <property type="entry name" value="Periplasmic binding protein-like II"/>
    <property type="match status" value="1"/>
</dbReference>
<evidence type="ECO:0000256" key="3">
    <source>
        <dbReference type="ARBA" id="ARBA00022692"/>
    </source>
</evidence>
<evidence type="ECO:0000256" key="10">
    <source>
        <dbReference type="SAM" id="SignalP"/>
    </source>
</evidence>
<dbReference type="InterPro" id="IPR051204">
    <property type="entry name" value="ABC_transp_perm/SBD"/>
</dbReference>
<feature type="transmembrane region" description="Helical" evidence="8">
    <location>
        <begin position="500"/>
        <end position="527"/>
    </location>
</feature>
<keyword evidence="3 8" id="KW-0812">Transmembrane</keyword>
<comment type="similarity">
    <text evidence="8">Belongs to the binding-protein-dependent transport system permease family.</text>
</comment>
<proteinExistence type="inferred from homology"/>
<dbReference type="AlphaFoldDB" id="A0A246JD97"/>
<evidence type="ECO:0000313" key="13">
    <source>
        <dbReference type="Proteomes" id="UP000197468"/>
    </source>
</evidence>
<dbReference type="Proteomes" id="UP000197468">
    <property type="component" value="Unassembled WGS sequence"/>
</dbReference>
<dbReference type="Pfam" id="PF04069">
    <property type="entry name" value="OpuAC"/>
    <property type="match status" value="1"/>
</dbReference>
<dbReference type="InterPro" id="IPR035906">
    <property type="entry name" value="MetI-like_sf"/>
</dbReference>
<dbReference type="PROSITE" id="PS50928">
    <property type="entry name" value="ABC_TM1"/>
    <property type="match status" value="1"/>
</dbReference>
<accession>A0A246JD97</accession>
<sequence length="532" mass="56238">MLIPRWLRPCLFLLVCVIAAATSAGAWAAEPLRIGSKRFTESYILAEVLAQTVRADDPDAEVEVRQGLGNTAIVHAALKAGSIDVYPEYIGTIEREILGHAATGAPLEQLQAELRPLGLAIGVPLGFNNGYALAMRAAQARELGLTSLSQLVRHPALRLGLSNEFLGRADGWPGLSKRYGLPQQPKGLDHGLAYRALADGQIDVTDIYTTDAQIAALGLTVLADDAHFFPRYDAVLLYRVDLPRRHPRAWAALETLRGRIGEAEMIAMNAQAELKQQPFDVIAREFLARSQRMGSASSSSSTESASAPASATPSNPDTSPAPRAGFWARLTGSDLGRLTLQHLGLVLGAVALAALLGVPLAVAMHPWPRWREALLAVCALLQTVPSLALLALLIWAMNRIGPLPALVALTLYALLPVLRNCTVGLSEVPEGLTTAAKALGLTRGQVLRLVQLPLALPVMLAGLRTATSLSVGTATMAAFIGAGGYGERIVTGLALNDQTMLLAGALPAAALALVLDGLFGLLSGWIARRRGG</sequence>
<evidence type="ECO:0000256" key="5">
    <source>
        <dbReference type="ARBA" id="ARBA00023136"/>
    </source>
</evidence>
<dbReference type="FunFam" id="1.10.3720.10:FF:000001">
    <property type="entry name" value="Glycine betaine ABC transporter, permease"/>
    <property type="match status" value="1"/>
</dbReference>
<evidence type="ECO:0000256" key="6">
    <source>
        <dbReference type="ARBA" id="ARBA00035642"/>
    </source>
</evidence>
<dbReference type="GO" id="GO:0031460">
    <property type="term" value="P:glycine betaine transport"/>
    <property type="evidence" value="ECO:0007669"/>
    <property type="project" value="TreeGrafter"/>
</dbReference>
<dbReference type="InterPro" id="IPR000515">
    <property type="entry name" value="MetI-like"/>
</dbReference>
<feature type="region of interest" description="Disordered" evidence="9">
    <location>
        <begin position="295"/>
        <end position="323"/>
    </location>
</feature>
<dbReference type="SUPFAM" id="SSF53850">
    <property type="entry name" value="Periplasmic binding protein-like II"/>
    <property type="match status" value="1"/>
</dbReference>
<dbReference type="CDD" id="cd13607">
    <property type="entry name" value="PBP2_AfProX_like"/>
    <property type="match status" value="1"/>
</dbReference>
<dbReference type="GO" id="GO:0022857">
    <property type="term" value="F:transmembrane transporter activity"/>
    <property type="evidence" value="ECO:0007669"/>
    <property type="project" value="InterPro"/>
</dbReference>
<evidence type="ECO:0000256" key="4">
    <source>
        <dbReference type="ARBA" id="ARBA00022989"/>
    </source>
</evidence>
<dbReference type="GO" id="GO:0043190">
    <property type="term" value="C:ATP-binding cassette (ABC) transporter complex"/>
    <property type="evidence" value="ECO:0007669"/>
    <property type="project" value="InterPro"/>
</dbReference>
<name>A0A246JD97_9BURK</name>
<keyword evidence="5 8" id="KW-0472">Membrane</keyword>
<feature type="transmembrane region" description="Helical" evidence="8">
    <location>
        <begin position="374"/>
        <end position="395"/>
    </location>
</feature>
<dbReference type="CDD" id="cd06261">
    <property type="entry name" value="TM_PBP2"/>
    <property type="match status" value="1"/>
</dbReference>
<dbReference type="InterPro" id="IPR007210">
    <property type="entry name" value="ABC_Gly_betaine_transp_sub-bd"/>
</dbReference>
<feature type="transmembrane region" description="Helical" evidence="8">
    <location>
        <begin position="401"/>
        <end position="418"/>
    </location>
</feature>
<dbReference type="OrthoDB" id="9781705at2"/>
<comment type="subcellular location">
    <subcellularLocation>
        <location evidence="1 8">Cell membrane</location>
        <topology evidence="1 8">Multi-pass membrane protein</topology>
    </subcellularLocation>
</comment>
<feature type="transmembrane region" description="Helical" evidence="8">
    <location>
        <begin position="454"/>
        <end position="480"/>
    </location>
</feature>
<evidence type="ECO:0000313" key="12">
    <source>
        <dbReference type="EMBL" id="OWQ90551.1"/>
    </source>
</evidence>
<feature type="transmembrane region" description="Helical" evidence="8">
    <location>
        <begin position="343"/>
        <end position="362"/>
    </location>
</feature>
<keyword evidence="4 8" id="KW-1133">Transmembrane helix</keyword>
<dbReference type="PANTHER" id="PTHR30177">
    <property type="entry name" value="GLYCINE BETAINE/L-PROLINE TRANSPORT SYSTEM PERMEASE PROTEIN PROW"/>
    <property type="match status" value="1"/>
</dbReference>
<keyword evidence="13" id="KW-1185">Reference proteome</keyword>
<evidence type="ECO:0000256" key="9">
    <source>
        <dbReference type="SAM" id="MobiDB-lite"/>
    </source>
</evidence>
<comment type="similarity">
    <text evidence="6">In the C-terminal section; belongs to the OsmX family.</text>
</comment>
<evidence type="ECO:0000256" key="8">
    <source>
        <dbReference type="RuleBase" id="RU363032"/>
    </source>
</evidence>
<evidence type="ECO:0000259" key="11">
    <source>
        <dbReference type="PROSITE" id="PS50928"/>
    </source>
</evidence>
<keyword evidence="2 8" id="KW-0813">Transport</keyword>
<feature type="chain" id="PRO_5011970028" evidence="10">
    <location>
        <begin position="29"/>
        <end position="532"/>
    </location>
</feature>
<dbReference type="Gene3D" id="3.40.190.120">
    <property type="entry name" value="Osmoprotection protein (prox), domain 2"/>
    <property type="match status" value="1"/>
</dbReference>
<dbReference type="SUPFAM" id="SSF161098">
    <property type="entry name" value="MetI-like"/>
    <property type="match status" value="1"/>
</dbReference>
<feature type="signal peptide" evidence="10">
    <location>
        <begin position="1"/>
        <end position="28"/>
    </location>
</feature>
<dbReference type="Gene3D" id="1.10.3720.10">
    <property type="entry name" value="MetI-like"/>
    <property type="match status" value="1"/>
</dbReference>
<evidence type="ECO:0000256" key="2">
    <source>
        <dbReference type="ARBA" id="ARBA00022448"/>
    </source>
</evidence>